<proteinExistence type="predicted"/>
<keyword evidence="3" id="KW-1185">Reference proteome</keyword>
<dbReference type="GeneID" id="16205082"/>
<evidence type="ECO:0000313" key="3">
    <source>
        <dbReference type="Proteomes" id="UP000012999"/>
    </source>
</evidence>
<organism evidence="2 3">
    <name type="scientific">Escherichia phage Lw1</name>
    <dbReference type="NCBI Taxonomy" id="1307804"/>
    <lineage>
        <taxon>Viruses</taxon>
        <taxon>Duplodnaviria</taxon>
        <taxon>Heunggongvirae</taxon>
        <taxon>Uroviricota</taxon>
        <taxon>Caudoviricetes</taxon>
        <taxon>Pantevenvirales</taxon>
        <taxon>Straboviridae</taxon>
        <taxon>Pseudotevenvirus</taxon>
        <taxon>Pseudotevenvirus lw1</taxon>
    </lineage>
</organism>
<keyword evidence="1" id="KW-0812">Transmembrane</keyword>
<keyword evidence="1" id="KW-0472">Membrane</keyword>
<accession>M9UXF0</accession>
<evidence type="ECO:0000313" key="2">
    <source>
        <dbReference type="EMBL" id="AGJ71421.1"/>
    </source>
</evidence>
<dbReference type="KEGG" id="vg:16205082"/>
<sequence>MSNTYAKLRGFGPFLEKKMKLSGTARFAIFGLIAAGVFFFAWQSRDPNKAVYQAAEQAAEQDSIAQHEKMLQERRDHGFVETVNYTNAFGDVTERVVNVLGRTKGTTFTVTREGTGKLVSACFSAITDDEKRNLFAPYFSTSVYAKFDGGETKEFTASRGITEDYLCISSPQRFLFNMSRASVMQVQLIFLDHYSKVPEVHEWNLKTYNEVVNK</sequence>
<feature type="transmembrane region" description="Helical" evidence="1">
    <location>
        <begin position="21"/>
        <end position="42"/>
    </location>
</feature>
<dbReference type="RefSeq" id="YP_008060536.1">
    <property type="nucleotide sequence ID" value="NC_021344.2"/>
</dbReference>
<evidence type="ECO:0000256" key="1">
    <source>
        <dbReference type="SAM" id="Phobius"/>
    </source>
</evidence>
<gene>
    <name evidence="2" type="ORF">Lw1_gp012</name>
</gene>
<dbReference type="Proteomes" id="UP000012999">
    <property type="component" value="Segment"/>
</dbReference>
<protein>
    <submittedName>
        <fullName evidence="2">Uncharacterized protein</fullName>
    </submittedName>
</protein>
<dbReference type="EMBL" id="KC801932">
    <property type="protein sequence ID" value="AGJ71421.1"/>
    <property type="molecule type" value="Genomic_DNA"/>
</dbReference>
<name>M9UXF0_9CAUD</name>
<keyword evidence="1" id="KW-1133">Transmembrane helix</keyword>
<reference evidence="2" key="1">
    <citation type="submission" date="2013-03" db="EMBL/GenBank/DDBJ databases">
        <authorList>
            <person name="Kushkina A.I."/>
            <person name="Tovkach F.I."/>
            <person name="Comeau A.M."/>
            <person name="Kostetskii I.E."/>
            <person name="Lisovskiy I."/>
            <person name="Ostapchuk A.M."/>
            <person name="Voychuk S.I."/>
            <person name="Gorb T.Y."/>
            <person name="Romanyuk L.V."/>
        </authorList>
    </citation>
    <scope>NUCLEOTIDE SEQUENCE [LARGE SCALE GENOMIC DNA]</scope>
</reference>